<dbReference type="Pfam" id="PF00378">
    <property type="entry name" value="ECH_1"/>
    <property type="match status" value="1"/>
</dbReference>
<accession>A0ABT1WZ86</accession>
<reference evidence="3 4" key="1">
    <citation type="submission" date="2022-06" db="EMBL/GenBank/DDBJ databases">
        <title>Roseomonas CN29.</title>
        <authorList>
            <person name="Cheng Y."/>
            <person name="He X."/>
        </authorList>
    </citation>
    <scope>NUCLEOTIDE SEQUENCE [LARGE SCALE GENOMIC DNA]</scope>
    <source>
        <strain evidence="3 4">CN29</strain>
    </source>
</reference>
<dbReference type="CDD" id="cd06558">
    <property type="entry name" value="crotonase-like"/>
    <property type="match status" value="1"/>
</dbReference>
<dbReference type="PANTHER" id="PTHR11941:SF54">
    <property type="entry name" value="ENOYL-COA HYDRATASE, MITOCHONDRIAL"/>
    <property type="match status" value="1"/>
</dbReference>
<dbReference type="Proteomes" id="UP001524642">
    <property type="component" value="Unassembled WGS sequence"/>
</dbReference>
<organism evidence="3 4">
    <name type="scientific">Roseomonas populi</name>
    <dbReference type="NCBI Taxonomy" id="3121582"/>
    <lineage>
        <taxon>Bacteria</taxon>
        <taxon>Pseudomonadati</taxon>
        <taxon>Pseudomonadota</taxon>
        <taxon>Alphaproteobacteria</taxon>
        <taxon>Acetobacterales</taxon>
        <taxon>Roseomonadaceae</taxon>
        <taxon>Roseomonas</taxon>
    </lineage>
</organism>
<evidence type="ECO:0000313" key="4">
    <source>
        <dbReference type="Proteomes" id="UP001524642"/>
    </source>
</evidence>
<dbReference type="RefSeq" id="WP_257714813.1">
    <property type="nucleotide sequence ID" value="NZ_JANJOU010000002.1"/>
</dbReference>
<comment type="caution">
    <text evidence="3">The sequence shown here is derived from an EMBL/GenBank/DDBJ whole genome shotgun (WGS) entry which is preliminary data.</text>
</comment>
<dbReference type="InterPro" id="IPR014748">
    <property type="entry name" value="Enoyl-CoA_hydra_C"/>
</dbReference>
<evidence type="ECO:0000256" key="2">
    <source>
        <dbReference type="ARBA" id="ARBA00023239"/>
    </source>
</evidence>
<proteinExistence type="inferred from homology"/>
<evidence type="ECO:0000313" key="3">
    <source>
        <dbReference type="EMBL" id="MCR0981134.1"/>
    </source>
</evidence>
<gene>
    <name evidence="3" type="ORF">NRP21_03615</name>
</gene>
<name>A0ABT1WZ86_9PROT</name>
<sequence>MTDGFETGVPGLSIAGAVATIRLNRPAVHNRIELSDLAALGGIIDTIEANPEVRAVILTASGRSFSSGFHIGELRPGEGADESAFGRLADRLEALRQPTICALNGGVYGGSTDLALACDFRIGVTGMAMFMPAARLGLHYYPSGLGRYVSRLGLNAAKRLFLTAEKLEAEELLRIGFLTELVPPEALQARAAALAAILAANAPLAVQGMKAALNGIARGELDAEAVAATIRQVRASEDLREGKAAWAEKRAPVFTGR</sequence>
<comment type="similarity">
    <text evidence="1">Belongs to the enoyl-CoA hydratase/isomerase family.</text>
</comment>
<protein>
    <submittedName>
        <fullName evidence="3">Enoyl-CoA hydratase/isomerase family protein</fullName>
    </submittedName>
</protein>
<keyword evidence="2" id="KW-0456">Lyase</keyword>
<dbReference type="EMBL" id="JANJOU010000002">
    <property type="protein sequence ID" value="MCR0981134.1"/>
    <property type="molecule type" value="Genomic_DNA"/>
</dbReference>
<dbReference type="Gene3D" id="1.10.12.10">
    <property type="entry name" value="Lyase 2-enoyl-coa Hydratase, Chain A, domain 2"/>
    <property type="match status" value="1"/>
</dbReference>
<dbReference type="PANTHER" id="PTHR11941">
    <property type="entry name" value="ENOYL-COA HYDRATASE-RELATED"/>
    <property type="match status" value="1"/>
</dbReference>
<dbReference type="InterPro" id="IPR001753">
    <property type="entry name" value="Enoyl-CoA_hydra/iso"/>
</dbReference>
<dbReference type="SUPFAM" id="SSF52096">
    <property type="entry name" value="ClpP/crotonase"/>
    <property type="match status" value="1"/>
</dbReference>
<keyword evidence="4" id="KW-1185">Reference proteome</keyword>
<dbReference type="InterPro" id="IPR029045">
    <property type="entry name" value="ClpP/crotonase-like_dom_sf"/>
</dbReference>
<evidence type="ECO:0000256" key="1">
    <source>
        <dbReference type="ARBA" id="ARBA00005254"/>
    </source>
</evidence>
<dbReference type="Gene3D" id="3.90.226.10">
    <property type="entry name" value="2-enoyl-CoA Hydratase, Chain A, domain 1"/>
    <property type="match status" value="1"/>
</dbReference>